<evidence type="ECO:0000256" key="8">
    <source>
        <dbReference type="SAM" id="SignalP"/>
    </source>
</evidence>
<keyword evidence="7" id="KW-0325">Glycoprotein</keyword>
<dbReference type="InterPro" id="IPR000917">
    <property type="entry name" value="Sulfatase_N"/>
</dbReference>
<dbReference type="InterPro" id="IPR050738">
    <property type="entry name" value="Sulfatase"/>
</dbReference>
<sequence length="549" mass="59710">MKMLPLTLLLAAVTLILASTSSGGDARGVQPKTNFIILFADDLGYGDLSSYGHPTSETPNIDSLASSGVRFTQWYSGHPLCSPSRASMLTGRLPSRNGMAGGNMFGGVLMPNSVGGLPSNETTIASLLKKSGYRTKAVGKWHMGTSPEHFPTSHGFDSYYGVPYSTDMGVSAWDSSGDGAQPLPLIRSVKDQPGSYEIIEQPTDLNLLSDRYIEEAVSFITDETDEEPFLLYLPFNHVHVPNHASEKFCNSTTRGVYGDALAELDDAVGQILKSLDESNQRENTMVFFTSDNGPWLLEKLAGGSAGLLRDGKSTTWEGGVRVPGIISMGKKIKPRVERNVVATYDIFTTIAAIAGAPLEEDRVYDGVDLSTLLFSDKEECAFETPHECIFHYKGQPWETDCGYDEGCPGLWAARCGSLKAHFVTNNSTFDGTGAFKDAVFHDPPIMFNVDRDPGENFILNSTTTEYINGLKIIRKAIKQHEEGMTPVPNQARMGSDPSLVPCCNDDAGGCMCNEENMNVFVCNGDVEESVIRYDRSNKGRNPNSCVSDE</sequence>
<evidence type="ECO:0000256" key="7">
    <source>
        <dbReference type="ARBA" id="ARBA00023180"/>
    </source>
</evidence>
<dbReference type="GO" id="GO:0004065">
    <property type="term" value="F:arylsulfatase activity"/>
    <property type="evidence" value="ECO:0007669"/>
    <property type="project" value="TreeGrafter"/>
</dbReference>
<evidence type="ECO:0000256" key="6">
    <source>
        <dbReference type="ARBA" id="ARBA00022837"/>
    </source>
</evidence>
<dbReference type="Proteomes" id="UP001165122">
    <property type="component" value="Unassembled WGS sequence"/>
</dbReference>
<keyword evidence="6" id="KW-0106">Calcium</keyword>
<evidence type="ECO:0000256" key="3">
    <source>
        <dbReference type="ARBA" id="ARBA00022723"/>
    </source>
</evidence>
<accession>A0A9W7FAA0</accession>
<dbReference type="PROSITE" id="PS00149">
    <property type="entry name" value="SULFATASE_2"/>
    <property type="match status" value="1"/>
</dbReference>
<dbReference type="Pfam" id="PF14707">
    <property type="entry name" value="Sulfatase_C"/>
    <property type="match status" value="1"/>
</dbReference>
<dbReference type="Gene3D" id="3.40.720.10">
    <property type="entry name" value="Alkaline Phosphatase, subunit A"/>
    <property type="match status" value="1"/>
</dbReference>
<evidence type="ECO:0000256" key="1">
    <source>
        <dbReference type="ARBA" id="ARBA00001913"/>
    </source>
</evidence>
<dbReference type="InterPro" id="IPR017850">
    <property type="entry name" value="Alkaline_phosphatase_core_sf"/>
</dbReference>
<feature type="domain" description="Sulfatase N-terminal" evidence="9">
    <location>
        <begin position="34"/>
        <end position="355"/>
    </location>
</feature>
<comment type="caution">
    <text evidence="10">The sequence shown here is derived from an EMBL/GenBank/DDBJ whole genome shotgun (WGS) entry which is preliminary data.</text>
</comment>
<dbReference type="PROSITE" id="PS00523">
    <property type="entry name" value="SULFATASE_1"/>
    <property type="match status" value="1"/>
</dbReference>
<proteinExistence type="inferred from homology"/>
<dbReference type="CDD" id="cd16026">
    <property type="entry name" value="GALNS_like"/>
    <property type="match status" value="1"/>
</dbReference>
<name>A0A9W7FAA0_9STRA</name>
<evidence type="ECO:0000313" key="10">
    <source>
        <dbReference type="EMBL" id="GMI08711.1"/>
    </source>
</evidence>
<keyword evidence="3" id="KW-0479">Metal-binding</keyword>
<organism evidence="10 11">
    <name type="scientific">Triparma laevis f. longispina</name>
    <dbReference type="NCBI Taxonomy" id="1714387"/>
    <lineage>
        <taxon>Eukaryota</taxon>
        <taxon>Sar</taxon>
        <taxon>Stramenopiles</taxon>
        <taxon>Ochrophyta</taxon>
        <taxon>Bolidophyceae</taxon>
        <taxon>Parmales</taxon>
        <taxon>Triparmaceae</taxon>
        <taxon>Triparma</taxon>
    </lineage>
</organism>
<feature type="chain" id="PRO_5040912210" description="Sulfatase N-terminal domain-containing protein" evidence="8">
    <location>
        <begin position="19"/>
        <end position="549"/>
    </location>
</feature>
<evidence type="ECO:0000313" key="11">
    <source>
        <dbReference type="Proteomes" id="UP001165122"/>
    </source>
</evidence>
<protein>
    <recommendedName>
        <fullName evidence="9">Sulfatase N-terminal domain-containing protein</fullName>
    </recommendedName>
</protein>
<dbReference type="AlphaFoldDB" id="A0A9W7FAA0"/>
<evidence type="ECO:0000256" key="2">
    <source>
        <dbReference type="ARBA" id="ARBA00008779"/>
    </source>
</evidence>
<comment type="similarity">
    <text evidence="2">Belongs to the sulfatase family.</text>
</comment>
<dbReference type="Gene3D" id="3.30.1120.10">
    <property type="match status" value="1"/>
</dbReference>
<dbReference type="GO" id="GO:0046872">
    <property type="term" value="F:metal ion binding"/>
    <property type="evidence" value="ECO:0007669"/>
    <property type="project" value="UniProtKB-KW"/>
</dbReference>
<dbReference type="PANTHER" id="PTHR42693">
    <property type="entry name" value="ARYLSULFATASE FAMILY MEMBER"/>
    <property type="match status" value="1"/>
</dbReference>
<dbReference type="FunFam" id="3.40.720.10:FF:000023">
    <property type="entry name" value="Arylsulfatase A"/>
    <property type="match status" value="1"/>
</dbReference>
<dbReference type="EMBL" id="BRXW01000128">
    <property type="protein sequence ID" value="GMI08711.1"/>
    <property type="molecule type" value="Genomic_DNA"/>
</dbReference>
<keyword evidence="4 8" id="KW-0732">Signal</keyword>
<dbReference type="PANTHER" id="PTHR42693:SF11">
    <property type="entry name" value="ARYLSULFATASE A"/>
    <property type="match status" value="1"/>
</dbReference>
<evidence type="ECO:0000259" key="9">
    <source>
        <dbReference type="Pfam" id="PF00884"/>
    </source>
</evidence>
<dbReference type="OrthoDB" id="195633at2759"/>
<dbReference type="Pfam" id="PF00884">
    <property type="entry name" value="Sulfatase"/>
    <property type="match status" value="1"/>
</dbReference>
<gene>
    <name evidence="10" type="ORF">TrLO_g2333</name>
</gene>
<evidence type="ECO:0000256" key="5">
    <source>
        <dbReference type="ARBA" id="ARBA00022801"/>
    </source>
</evidence>
<feature type="signal peptide" evidence="8">
    <location>
        <begin position="1"/>
        <end position="18"/>
    </location>
</feature>
<reference evidence="11" key="1">
    <citation type="journal article" date="2023" name="Commun. Biol.">
        <title>Genome analysis of Parmales, the sister group of diatoms, reveals the evolutionary specialization of diatoms from phago-mixotrophs to photoautotrophs.</title>
        <authorList>
            <person name="Ban H."/>
            <person name="Sato S."/>
            <person name="Yoshikawa S."/>
            <person name="Yamada K."/>
            <person name="Nakamura Y."/>
            <person name="Ichinomiya M."/>
            <person name="Sato N."/>
            <person name="Blanc-Mathieu R."/>
            <person name="Endo H."/>
            <person name="Kuwata A."/>
            <person name="Ogata H."/>
        </authorList>
    </citation>
    <scope>NUCLEOTIDE SEQUENCE [LARGE SCALE GENOMIC DNA]</scope>
    <source>
        <strain evidence="11">NIES 3700</strain>
    </source>
</reference>
<comment type="cofactor">
    <cofactor evidence="1">
        <name>Ca(2+)</name>
        <dbReference type="ChEBI" id="CHEBI:29108"/>
    </cofactor>
</comment>
<dbReference type="InterPro" id="IPR024607">
    <property type="entry name" value="Sulfatase_CS"/>
</dbReference>
<keyword evidence="5" id="KW-0378">Hydrolase</keyword>
<evidence type="ECO:0000256" key="4">
    <source>
        <dbReference type="ARBA" id="ARBA00022729"/>
    </source>
</evidence>
<keyword evidence="11" id="KW-1185">Reference proteome</keyword>
<dbReference type="SUPFAM" id="SSF53649">
    <property type="entry name" value="Alkaline phosphatase-like"/>
    <property type="match status" value="1"/>
</dbReference>